<dbReference type="Pfam" id="PF22633">
    <property type="entry name" value="F5_F8_type_C_2"/>
    <property type="match status" value="1"/>
</dbReference>
<dbReference type="KEGG" id="ppsc:EHS13_31940"/>
<name>A0A6B8RRZ0_9BACL</name>
<accession>A0A6B8RRZ0</accession>
<evidence type="ECO:0000313" key="3">
    <source>
        <dbReference type="EMBL" id="QGQ99160.1"/>
    </source>
</evidence>
<keyword evidence="1" id="KW-0732">Signal</keyword>
<sequence>MVKGINVWKKNLASPGRLALACFLALLIWLVCMIPMMAHAANSNGTAVGVIRWDAQIGSSATGTLAGVGPDEERAMAPSVWHFRLPFYATEPTANSDTMNGTTQAIMDQEIAYAKDAGINYWAFDWYGSETGMQTQRNLYLSSTHKNDVNWAIIMFTHPLSSTDQTWLITQFQTSNYQKVAGGRPLVYAYNYSALVDTAQITAIRSQTFAAMGVQPYIVALDYGSSNAAAFAAQIGADAVSSYVTTGSNGNAYSIGASAEQSNWNNYKATGYPVIPWVTQGWDPRPRINLSSPPYGYASYPANSYETASTPTELANQLQSAINWNANNAASAPANAVLMYAWNEFSEGGYICPTLIPGGGGVNRNYLDAIKGVNTTPVGGGSSFVTGKTLSGTIRNNYGDYVGTKITVGSTPITVTQLGRYYVAGNSGTHTLKIVNASTGADLASSVINMSTGTADGLGFKYVALNTPQTLAANTAYYIVSLETNGGDQWYDGNTALTATSAAVINSNVYKNGSYVTSGSTGNSFGPVNFKYTSGTNLALGKTYSASSQWDASQAGAKAFDGSNSTNWQAGSGTTFNGQWVQVDFGSSTTFGRAVINEYLDNRTSGYRIEYWNGSSWATAYTGTTIGPNKTVTFTPVTGTKARIYFTSGLYTPIIFEFEVYSS</sequence>
<reference evidence="4" key="1">
    <citation type="submission" date="2018-11" db="EMBL/GenBank/DDBJ databases">
        <title>Complete genome sequence of Paenibacillus sp. ML311-T8.</title>
        <authorList>
            <person name="Nam Y.-D."/>
            <person name="Kang J."/>
            <person name="Chung W.-H."/>
            <person name="Park Y.S."/>
        </authorList>
    </citation>
    <scope>NUCLEOTIDE SEQUENCE [LARGE SCALE GENOMIC DNA]</scope>
    <source>
        <strain evidence="4">ML311-T8</strain>
    </source>
</reference>
<dbReference type="SUPFAM" id="SSF49785">
    <property type="entry name" value="Galactose-binding domain-like"/>
    <property type="match status" value="1"/>
</dbReference>
<dbReference type="Gene3D" id="3.20.20.80">
    <property type="entry name" value="Glycosidases"/>
    <property type="match status" value="1"/>
</dbReference>
<dbReference type="InterPro" id="IPR008979">
    <property type="entry name" value="Galactose-bd-like_sf"/>
</dbReference>
<gene>
    <name evidence="3" type="ORF">EHS13_31940</name>
</gene>
<dbReference type="EMBL" id="CP034235">
    <property type="protein sequence ID" value="QGQ99160.1"/>
    <property type="molecule type" value="Genomic_DNA"/>
</dbReference>
<feature type="chain" id="PRO_5025377940" description="F5/8 type C domain-containing protein" evidence="1">
    <location>
        <begin position="41"/>
        <end position="663"/>
    </location>
</feature>
<protein>
    <recommendedName>
        <fullName evidence="2">F5/8 type C domain-containing protein</fullName>
    </recommendedName>
</protein>
<keyword evidence="4" id="KW-1185">Reference proteome</keyword>
<dbReference type="Gene3D" id="2.60.120.260">
    <property type="entry name" value="Galactose-binding domain-like"/>
    <property type="match status" value="1"/>
</dbReference>
<evidence type="ECO:0000313" key="4">
    <source>
        <dbReference type="Proteomes" id="UP000426246"/>
    </source>
</evidence>
<proteinExistence type="predicted"/>
<dbReference type="AlphaFoldDB" id="A0A6B8RRZ0"/>
<evidence type="ECO:0000259" key="2">
    <source>
        <dbReference type="PROSITE" id="PS50022"/>
    </source>
</evidence>
<dbReference type="InterPro" id="IPR000421">
    <property type="entry name" value="FA58C"/>
</dbReference>
<dbReference type="RefSeq" id="WP_155704269.1">
    <property type="nucleotide sequence ID" value="NZ_CP034235.1"/>
</dbReference>
<dbReference type="OrthoDB" id="9816424at2"/>
<organism evidence="3 4">
    <name type="scientific">Paenibacillus psychroresistens</name>
    <dbReference type="NCBI Taxonomy" id="1778678"/>
    <lineage>
        <taxon>Bacteria</taxon>
        <taxon>Bacillati</taxon>
        <taxon>Bacillota</taxon>
        <taxon>Bacilli</taxon>
        <taxon>Bacillales</taxon>
        <taxon>Paenibacillaceae</taxon>
        <taxon>Paenibacillus</taxon>
    </lineage>
</organism>
<feature type="domain" description="F5/8 type C" evidence="2">
    <location>
        <begin position="525"/>
        <end position="663"/>
    </location>
</feature>
<feature type="signal peptide" evidence="1">
    <location>
        <begin position="1"/>
        <end position="40"/>
    </location>
</feature>
<evidence type="ECO:0000256" key="1">
    <source>
        <dbReference type="SAM" id="SignalP"/>
    </source>
</evidence>
<dbReference type="PROSITE" id="PS50022">
    <property type="entry name" value="FA58C_3"/>
    <property type="match status" value="1"/>
</dbReference>
<dbReference type="Proteomes" id="UP000426246">
    <property type="component" value="Chromosome"/>
</dbReference>